<feature type="coiled-coil region" evidence="1">
    <location>
        <begin position="583"/>
        <end position="610"/>
    </location>
</feature>
<dbReference type="Proteomes" id="UP000039865">
    <property type="component" value="Unassembled WGS sequence"/>
</dbReference>
<feature type="region of interest" description="Disordered" evidence="2">
    <location>
        <begin position="449"/>
        <end position="517"/>
    </location>
</feature>
<evidence type="ECO:0000313" key="4">
    <source>
        <dbReference type="Proteomes" id="UP000039865"/>
    </source>
</evidence>
<evidence type="ECO:0000256" key="1">
    <source>
        <dbReference type="SAM" id="Coils"/>
    </source>
</evidence>
<feature type="compositionally biased region" description="Polar residues" evidence="2">
    <location>
        <begin position="507"/>
        <end position="517"/>
    </location>
</feature>
<dbReference type="InParanoid" id="A0A078ATW5"/>
<accession>A0A078ATW5</accession>
<evidence type="ECO:0000256" key="2">
    <source>
        <dbReference type="SAM" id="MobiDB-lite"/>
    </source>
</evidence>
<feature type="region of interest" description="Disordered" evidence="2">
    <location>
        <begin position="296"/>
        <end position="329"/>
    </location>
</feature>
<organism evidence="3 4">
    <name type="scientific">Stylonychia lemnae</name>
    <name type="common">Ciliate</name>
    <dbReference type="NCBI Taxonomy" id="5949"/>
    <lineage>
        <taxon>Eukaryota</taxon>
        <taxon>Sar</taxon>
        <taxon>Alveolata</taxon>
        <taxon>Ciliophora</taxon>
        <taxon>Intramacronucleata</taxon>
        <taxon>Spirotrichea</taxon>
        <taxon>Stichotrichia</taxon>
        <taxon>Sporadotrichida</taxon>
        <taxon>Oxytrichidae</taxon>
        <taxon>Stylonychinae</taxon>
        <taxon>Stylonychia</taxon>
    </lineage>
</organism>
<name>A0A078ATW5_STYLE</name>
<dbReference type="EMBL" id="CCKQ01013058">
    <property type="protein sequence ID" value="CDW84682.1"/>
    <property type="molecule type" value="Genomic_DNA"/>
</dbReference>
<sequence>MISQSLASNQTYQALSSKKKQQLKYHSRQPSGGGPKFIMPKDNRIYNQDLNETIIKRQVNQQQQQYQQQNYSQYEDGKNETQILRVNMMPLTDSSIKSNNKNTQNVSGLQISFTNQSQFNNVNRQNINDSKYQFVNQHQNMYNSDTNHLGQNMDSKRSQIYTDINSQTNDLYPFSQNEERDVYSNTDNMIDNVFGENEVDDTEIEECNFIEFHSDTNLSPPGQLRPLPQVKSNERVQSKSFLDDGIYRQNIITQNIDNTEIPQISNNQQNYIGYNSQQEEKYQNYLERKNSLFNERSNMQDQSTFSTYDQNNKNKNSFIYQSRPSNVSKTNTTMCEDKNFKTSVDITSNKENSSFVAQNYQEFEKSLQKSFQKQKQIDPKQQNTNLSKNVFDILMAKQVVSENSFRYDNDPSTNANSAIQSATNLRNLTQNESQQVIKLQNLQFDDIRSQPQSKQQKQPLKSSKSTFSTAKHSRKNNKSFGQVNMSKSGNNTRRLGDIKFDDKLDNKNPNQSFLSPQHNKIISTDILSNDFDDINQLSQDYKRKQSQQSRQSNNMKEKHSINIASDSFMKVQTLEIHKLRISNAKLRDNYSRSQKRLREVEQVLHKYRKDQQVHDIVKQKDFQYIIRADQQIEYYQEHYNSLLNNYNSKVQKISLFIVEQKDDNQKCKEKLSNRDALIQATKFALDHVIENAKQEVVDSESSMTLQTLFNIRNQLQQI</sequence>
<dbReference type="AlphaFoldDB" id="A0A078ATW5"/>
<keyword evidence="4" id="KW-1185">Reference proteome</keyword>
<reference evidence="3 4" key="1">
    <citation type="submission" date="2014-06" db="EMBL/GenBank/DDBJ databases">
        <authorList>
            <person name="Swart Estienne"/>
        </authorList>
    </citation>
    <scope>NUCLEOTIDE SEQUENCE [LARGE SCALE GENOMIC DNA]</scope>
    <source>
        <strain evidence="3 4">130c</strain>
    </source>
</reference>
<evidence type="ECO:0000313" key="3">
    <source>
        <dbReference type="EMBL" id="CDW84682.1"/>
    </source>
</evidence>
<proteinExistence type="predicted"/>
<protein>
    <submittedName>
        <fullName evidence="3">Uncharacterized protein</fullName>
    </submittedName>
</protein>
<feature type="compositionally biased region" description="Polar residues" evidence="2">
    <location>
        <begin position="1"/>
        <end position="14"/>
    </location>
</feature>
<feature type="compositionally biased region" description="Polar residues" evidence="2">
    <location>
        <begin position="478"/>
        <end position="493"/>
    </location>
</feature>
<gene>
    <name evidence="3" type="primary">Contig17573.g18691</name>
    <name evidence="3" type="ORF">STYLEM_13748</name>
</gene>
<feature type="compositionally biased region" description="Low complexity" evidence="2">
    <location>
        <begin position="449"/>
        <end position="465"/>
    </location>
</feature>
<keyword evidence="1" id="KW-0175">Coiled coil</keyword>
<feature type="compositionally biased region" description="Basic residues" evidence="2">
    <location>
        <begin position="17"/>
        <end position="27"/>
    </location>
</feature>
<feature type="compositionally biased region" description="Basic and acidic residues" evidence="2">
    <location>
        <begin position="494"/>
        <end position="506"/>
    </location>
</feature>
<feature type="region of interest" description="Disordered" evidence="2">
    <location>
        <begin position="1"/>
        <end position="41"/>
    </location>
</feature>